<evidence type="ECO:0000256" key="1">
    <source>
        <dbReference type="ARBA" id="ARBA00010634"/>
    </source>
</evidence>
<protein>
    <submittedName>
        <fullName evidence="4">VacJ family lipoprotein</fullName>
    </submittedName>
</protein>
<accession>A0A6H1Q578</accession>
<gene>
    <name evidence="4" type="ORF">E5R92_06165</name>
</gene>
<keyword evidence="2 3" id="KW-0732">Signal</keyword>
<dbReference type="PANTHER" id="PTHR30035">
    <property type="entry name" value="LIPOPROTEIN VACJ-RELATED"/>
    <property type="match status" value="1"/>
</dbReference>
<dbReference type="InterPro" id="IPR007428">
    <property type="entry name" value="MlaA"/>
</dbReference>
<proteinExistence type="inferred from homology"/>
<comment type="similarity">
    <text evidence="1">Belongs to the MlaA family.</text>
</comment>
<keyword evidence="4" id="KW-0449">Lipoprotein</keyword>
<reference evidence="4 5" key="1">
    <citation type="journal article" date="2020" name="Nat. Microbiol.">
        <title>Lysogenic host-virus interactions in SAR11 marine bacteria.</title>
        <authorList>
            <person name="Morris R.M."/>
            <person name="Cain K.R."/>
            <person name="Hvorecny K.L."/>
            <person name="Kollman J.M."/>
        </authorList>
    </citation>
    <scope>NUCLEOTIDE SEQUENCE [LARGE SCALE GENOMIC DNA]</scope>
    <source>
        <strain evidence="4 5">NP1</strain>
    </source>
</reference>
<dbReference type="KEGG" id="peg:E5R92_06165"/>
<evidence type="ECO:0000256" key="2">
    <source>
        <dbReference type="ARBA" id="ARBA00022729"/>
    </source>
</evidence>
<dbReference type="EMBL" id="CP038852">
    <property type="protein sequence ID" value="QIZ21365.1"/>
    <property type="molecule type" value="Genomic_DNA"/>
</dbReference>
<evidence type="ECO:0000256" key="3">
    <source>
        <dbReference type="SAM" id="SignalP"/>
    </source>
</evidence>
<organism evidence="4 5">
    <name type="scientific">Candidatus Pelagibacter giovannonii</name>
    <dbReference type="NCBI Taxonomy" id="2563896"/>
    <lineage>
        <taxon>Bacteria</taxon>
        <taxon>Pseudomonadati</taxon>
        <taxon>Pseudomonadota</taxon>
        <taxon>Alphaproteobacteria</taxon>
        <taxon>Candidatus Pelagibacterales</taxon>
        <taxon>Candidatus Pelagibacteraceae</taxon>
        <taxon>Candidatus Pelagibacter</taxon>
    </lineage>
</organism>
<dbReference type="GO" id="GO:0016020">
    <property type="term" value="C:membrane"/>
    <property type="evidence" value="ECO:0007669"/>
    <property type="project" value="InterPro"/>
</dbReference>
<dbReference type="Proteomes" id="UP000501094">
    <property type="component" value="Chromosome"/>
</dbReference>
<dbReference type="RefSeq" id="WP_168607223.1">
    <property type="nucleotide sequence ID" value="NZ_CP038852.1"/>
</dbReference>
<dbReference type="AlphaFoldDB" id="A0A6H1Q578"/>
<dbReference type="PANTHER" id="PTHR30035:SF3">
    <property type="entry name" value="INTERMEMBRANE PHOSPHOLIPID TRANSPORT SYSTEM LIPOPROTEIN MLAA"/>
    <property type="match status" value="1"/>
</dbReference>
<evidence type="ECO:0000313" key="4">
    <source>
        <dbReference type="EMBL" id="QIZ21365.1"/>
    </source>
</evidence>
<dbReference type="PRINTS" id="PR01805">
    <property type="entry name" value="VACJLIPOPROT"/>
</dbReference>
<keyword evidence="5" id="KW-1185">Reference proteome</keyword>
<feature type="signal peptide" evidence="3">
    <location>
        <begin position="1"/>
        <end position="20"/>
    </location>
</feature>
<dbReference type="GO" id="GO:0120010">
    <property type="term" value="P:intermembrane phospholipid transfer"/>
    <property type="evidence" value="ECO:0007669"/>
    <property type="project" value="TreeGrafter"/>
</dbReference>
<name>A0A6H1Q578_9PROT</name>
<evidence type="ECO:0000313" key="5">
    <source>
        <dbReference type="Proteomes" id="UP000501094"/>
    </source>
</evidence>
<feature type="chain" id="PRO_5026054879" evidence="3">
    <location>
        <begin position="21"/>
        <end position="261"/>
    </location>
</feature>
<sequence>MKKIILISLMSLMLSTNVSADTDGENSLSKKNSGDVKDCFEGVNRATFKFNQVLDNIIFEPVAKAYRVLPSPIRTGTGNALDNLSNLVTIPNNVLQGEFTKAGVNTGRFIVNTTVGVIGIFDVAKKIGFPEYEKEDYGQTLGVMGVGTGCYIVLPVLGPSTVRDTVGSFANLLGGDVWYNVTVANNTQHFSDFDYYASRLGSGIDFRAKNIDSFENLEKNSMDFYASVRSLYLQDRQQKIANSNAIIETQNDSDWEEIENQ</sequence>
<dbReference type="Pfam" id="PF04333">
    <property type="entry name" value="MlaA"/>
    <property type="match status" value="1"/>
</dbReference>